<comment type="caution">
    <text evidence="19">Lacks conserved residue(s) required for the propagation of feature annotation.</text>
</comment>
<dbReference type="GO" id="GO:0016020">
    <property type="term" value="C:membrane"/>
    <property type="evidence" value="ECO:0007669"/>
    <property type="project" value="UniProtKB-SubCell"/>
</dbReference>
<dbReference type="GO" id="GO:0004326">
    <property type="term" value="F:tetrahydrofolylpolyglutamate synthase activity"/>
    <property type="evidence" value="ECO:0007669"/>
    <property type="project" value="InterPro"/>
</dbReference>
<reference evidence="24 25" key="1">
    <citation type="submission" date="2015-04" db="EMBL/GenBank/DDBJ databases">
        <authorList>
            <person name="Syromyatnikov M.Y."/>
            <person name="Popov V.N."/>
        </authorList>
    </citation>
    <scope>NUCLEOTIDE SEQUENCE [LARGE SCALE GENOMIC DNA]</scope>
</reference>
<dbReference type="InterPro" id="IPR001645">
    <property type="entry name" value="Folylpolyglutamate_synth"/>
</dbReference>
<protein>
    <submittedName>
        <fullName evidence="24">CLUMA_CG012676, isoform A</fullName>
    </submittedName>
</protein>
<keyword evidence="4" id="KW-0436">Ligase</keyword>
<comment type="similarity">
    <text evidence="3">Belongs to the folylpolyglutamate synthase family.</text>
</comment>
<comment type="similarity">
    <text evidence="18">Belongs to the TRAFAC class myosin-kinesin ATPase superfamily. Kinesin family.</text>
</comment>
<dbReference type="GO" id="GO:0005874">
    <property type="term" value="C:microtubule"/>
    <property type="evidence" value="ECO:0007669"/>
    <property type="project" value="TreeGrafter"/>
</dbReference>
<proteinExistence type="inferred from homology"/>
<feature type="transmembrane region" description="Helical" evidence="21">
    <location>
        <begin position="870"/>
        <end position="897"/>
    </location>
</feature>
<feature type="binding site" evidence="18">
    <location>
        <begin position="1713"/>
        <end position="1720"/>
    </location>
    <ligand>
        <name>ATP</name>
        <dbReference type="ChEBI" id="CHEBI:30616"/>
    </ligand>
</feature>
<evidence type="ECO:0000256" key="7">
    <source>
        <dbReference type="ARBA" id="ARBA00022737"/>
    </source>
</evidence>
<comment type="subcellular location">
    <subcellularLocation>
        <location evidence="2">Cytoplasm</location>
        <location evidence="2">Cytoskeleton</location>
    </subcellularLocation>
    <subcellularLocation>
        <location evidence="1">Membrane</location>
        <topology evidence="1">Single-pass membrane protein</topology>
    </subcellularLocation>
</comment>
<dbReference type="FunFam" id="2.20.100.10:FF:000007">
    <property type="entry name" value="Thrombospondin 1"/>
    <property type="match status" value="1"/>
</dbReference>
<dbReference type="FunFam" id="2.20.100.10:FF:000021">
    <property type="entry name" value="semaphorin-5B isoform X1"/>
    <property type="match status" value="1"/>
</dbReference>
<evidence type="ECO:0000256" key="6">
    <source>
        <dbReference type="ARBA" id="ARBA00022723"/>
    </source>
</evidence>
<dbReference type="InterPro" id="IPR036565">
    <property type="entry name" value="Mur-like_cat_sf"/>
</dbReference>
<evidence type="ECO:0000256" key="14">
    <source>
        <dbReference type="ARBA" id="ARBA00023136"/>
    </source>
</evidence>
<evidence type="ECO:0000259" key="22">
    <source>
        <dbReference type="PROSITE" id="PS50067"/>
    </source>
</evidence>
<dbReference type="GO" id="GO:0008017">
    <property type="term" value="F:microtubule binding"/>
    <property type="evidence" value="ECO:0007669"/>
    <property type="project" value="InterPro"/>
</dbReference>
<dbReference type="Gene3D" id="3.30.1680.10">
    <property type="entry name" value="ligand-binding face of the semaphorins, domain 2"/>
    <property type="match status" value="1"/>
</dbReference>
<evidence type="ECO:0000256" key="17">
    <source>
        <dbReference type="ARBA" id="ARBA00023212"/>
    </source>
</evidence>
<evidence type="ECO:0000256" key="20">
    <source>
        <dbReference type="SAM" id="MobiDB-lite"/>
    </source>
</evidence>
<dbReference type="OrthoDB" id="9988752at2759"/>
<feature type="region of interest" description="Disordered" evidence="20">
    <location>
        <begin position="2262"/>
        <end position="2281"/>
    </location>
</feature>
<gene>
    <name evidence="24" type="ORF">CLUMA_CG012676</name>
</gene>
<dbReference type="NCBIfam" id="TIGR01499">
    <property type="entry name" value="folC"/>
    <property type="match status" value="1"/>
</dbReference>
<dbReference type="InterPro" id="IPR018109">
    <property type="entry name" value="Folylpolyglutamate_synth_CS"/>
</dbReference>
<evidence type="ECO:0000256" key="18">
    <source>
        <dbReference type="PROSITE-ProRule" id="PRU00283"/>
    </source>
</evidence>
<dbReference type="GO" id="GO:0030154">
    <property type="term" value="P:cell differentiation"/>
    <property type="evidence" value="ECO:0007669"/>
    <property type="project" value="UniProtKB-KW"/>
</dbReference>
<keyword evidence="13 21" id="KW-1133">Transmembrane helix</keyword>
<dbReference type="PROSITE" id="PS50092">
    <property type="entry name" value="TSP1"/>
    <property type="match status" value="4"/>
</dbReference>
<keyword evidence="12" id="KW-0524">Neurogenesis</keyword>
<feature type="region of interest" description="Disordered" evidence="20">
    <location>
        <begin position="933"/>
        <end position="958"/>
    </location>
</feature>
<dbReference type="SMART" id="SM00630">
    <property type="entry name" value="Sema"/>
    <property type="match status" value="1"/>
</dbReference>
<keyword evidence="25" id="KW-1185">Reference proteome</keyword>
<keyword evidence="5 21" id="KW-0812">Transmembrane</keyword>
<keyword evidence="15" id="KW-1015">Disulfide bond</keyword>
<dbReference type="GO" id="GO:0000278">
    <property type="term" value="P:mitotic cell cycle"/>
    <property type="evidence" value="ECO:0007669"/>
    <property type="project" value="TreeGrafter"/>
</dbReference>
<feature type="domain" description="Kinesin motor" evidence="22">
    <location>
        <begin position="1539"/>
        <end position="1958"/>
    </location>
</feature>
<dbReference type="InterPro" id="IPR057563">
    <property type="entry name" value="Sema5A/B-like_TSP-1"/>
</dbReference>
<dbReference type="PRINTS" id="PR00380">
    <property type="entry name" value="KINESINHEAVY"/>
</dbReference>
<evidence type="ECO:0000256" key="15">
    <source>
        <dbReference type="ARBA" id="ARBA00023157"/>
    </source>
</evidence>
<dbReference type="PROSITE" id="PS01012">
    <property type="entry name" value="FOLYLPOLYGLU_SYNT_2"/>
    <property type="match status" value="1"/>
</dbReference>
<dbReference type="SMART" id="SM00209">
    <property type="entry name" value="TSP1"/>
    <property type="match status" value="4"/>
</dbReference>
<dbReference type="SUPFAM" id="SSF103575">
    <property type="entry name" value="Plexin repeat"/>
    <property type="match status" value="1"/>
</dbReference>
<sequence>MNFGYRFVHFLSVHSYGGITTRPLVKNSSPKMSDVNVGLRDRIFKLSLDNFELLKEVDWEVPSKTVETCLTKGQSENDCRNYVMVLHEYNNKLLACGTFAYSPNCSWRNIETLGLIKYEKGVGKSPFNPRANITTLMTNDGKMFVGSPTDFSSSDSAILRVDMSISNSKILRTKQYNSEWLNSPHFVGSFENNDFIYLVFREIAVEVGTDMKAVYSRIARVCKNDNGGLHISRDNWTSFLKARLNCSLPGEYPFYFNEVQGISYSADDGELYAVFNTPENSIHGSAICVFNMTSIEKAFNGPIKYQDSPGAAWQQKNLLQRDIFECRSNHKSNSIDLLKYQLMDGSVQAMHSNPLHVSKLERFNHIAIDKVSTKLHENVRVIYVSNDNGLIKKISVLPRTKQSCLIEVMEPESRRDVHIKTMEFVKATDSLYVGTENSLIRIPSQRCYRHLSKESCLNSMDPICGWNDLQLKCSPPPNNDPLASHWYQNANECPILSSPVDGAFSAWSQWFKCAKSGGDEPITGNELSDSIDTCWCRTRKCDNPAPKNGGRDCMGMSIMVANCTVNGEWTEWSAWGACSQSCGVAIKSRKRSCGNPAPKFGGRVCIGSDRQEIYCNNLPPCPLPTLNVQIDGQWGPFGEWSECSAPCGGGYRLRQRKCDDPAPQNGGLECIGCNAEYETCNKQPCSEVEKLGPWTQWLTINGTSKVGHIEKRFRYLCKATVPDPSNLKISLFKEETRNCSVEGCHRMAKTSQKTSWGCWTDFSACSVTCGVGRRVRYRKCLSTNGDPVNDKECDGPSSQDEICEMPSCESLLGWSEWSEWTSCNEDNERTRFRQCVVRHPGPKECLGNEREVRICNPSVAQKQVVSASLAVHWIFIIMLVFGIFCATLAFFASKFFVERKFNRRRTIQGSPHYGAYPNQYSSLPTKDYVDNRPKRQSSFNGGNNSKVHNGTLTKSNNMLNQNTPKILKYQNDTDMSTLKRNPALNNMLMSSITKVFKSLNGVKRTLSTTRHCLTNSNKRSYEDAIIALNSLQPNTAELNRSIQLRQQQKHNEANFNLTETEKFLERIDGFSMKSLDHLSVIHISGSKGKGTVCAYTDAILREHNVKTGLFTSPHLVSVTERIKLRGSPISKQLFTEYFWEVFDALQKKKDSEFDLPSYFKFLQIMAFYIFVKENVDVAIVEVGIGGEYDSTNIIRNTEIVGITSLQLEHTQLLGNTLHEIAWQKAGIIKKSSHAFTMLQPGVCMNVIRQRFNEKNGKTLSVTPAITNYKWLNTYPDFHKTSEVNKLNFSLASQLSACWLRKRNKIPEDIFDGNVLHSVGDKFVDAFQRCQFEGRFQMIERDNITFFLDGAHTKESLEICRKWFATQIEDSQNVINILVFNVTGDRDSATMLSSLHSLNFQQVCFSTNIAHSQSDNERFENFNGTLKNTQLERCIRHKEIWKNLKESSSETQLTVCPTIKQAFEIIYEIKENNPAQKINALFTGSLHLVGSTLGLLNESSDAESDDVKMPKIFRIITLNISSAKKVISMPESKPDDEIENVRVVVRVRPLETNAGKNIVSVNKNNRTVTVQKPNTTTNEPPKVYQFDSVFGEDSTQVSLKSPRAPKRITKRLSTKNTTAFNVDKAPEAHAANPKNPARFKIVEYFHGTLEVIKLVKLKVCGDFSNTYLSRKALAIKNAKQTVVNVPKIDLYVNTARPIVDKVLEGYNGTILAYGQTGTGKTYTMVGDSDSPQTKGIIPNTFAHIFGHIAKAKENEKFLVRVSYMEIYNEEVRDLLGKELNKSLEVKERSDIGVFVKDLSGYVVHNADDLDNIMKLGNKNRAVGSTLVNIVSSRSHAIFSITIESSVTDDEGEQHVKMGKLQLVDLAGSERQSKTQASGIRLKEATKINLSLSVLGNVISALVDGKSSHIPYRNSKLTRLLQDSLGGNSKTVMCATISSSDSNYVETISTLRYAGRAKSIQNHTHVNEEPKDALLRHFQEEIEELKRQLEEGVFEVNSCDDLDDVSENDEEIELEENEKETRNKEKRKSKAKKDEMDKEKTDAEKELLEQKALENEKALRLAQSEQDTIRAKLQSLENKILSGGENLLEKAYNQEKLLEKSIAELEETNKKEQELQQNLQKIEAERIDIEERYSSLQEECVGKTKKLQKVMSMLMGLKSELADQQQEQQREKEGIYENIRSLSRELALCELVINSYIPKEYQTMIERFTAWNEDIGEWQLKCVAYTGNNMRKNITDQPKHSRDDKEFIDLSHVYLSYNTDGLAEPVQQRSKTARPKTSRASGVPRYYHRSNINN</sequence>
<evidence type="ECO:0000256" key="19">
    <source>
        <dbReference type="PROSITE-ProRule" id="PRU00352"/>
    </source>
</evidence>
<dbReference type="InterPro" id="IPR000884">
    <property type="entry name" value="TSP1_rpt"/>
</dbReference>
<keyword evidence="17" id="KW-0963">Cytoplasm</keyword>
<keyword evidence="14 21" id="KW-0472">Membrane</keyword>
<dbReference type="InterPro" id="IPR027417">
    <property type="entry name" value="P-loop_NTPase"/>
</dbReference>
<dbReference type="FunFam" id="2.20.100.10:FF:000001">
    <property type="entry name" value="semaphorin-5A isoform X1"/>
    <property type="match status" value="1"/>
</dbReference>
<dbReference type="InterPro" id="IPR016201">
    <property type="entry name" value="PSI"/>
</dbReference>
<dbReference type="InterPro" id="IPR036383">
    <property type="entry name" value="TSP1_rpt_sf"/>
</dbReference>
<dbReference type="SUPFAM" id="SSF53244">
    <property type="entry name" value="MurD-like peptide ligases, peptide-binding domain"/>
    <property type="match status" value="1"/>
</dbReference>
<dbReference type="InterPro" id="IPR001752">
    <property type="entry name" value="Kinesin_motor_dom"/>
</dbReference>
<evidence type="ECO:0000256" key="13">
    <source>
        <dbReference type="ARBA" id="ARBA00022989"/>
    </source>
</evidence>
<evidence type="ECO:0000256" key="2">
    <source>
        <dbReference type="ARBA" id="ARBA00004245"/>
    </source>
</evidence>
<evidence type="ECO:0000256" key="1">
    <source>
        <dbReference type="ARBA" id="ARBA00004167"/>
    </source>
</evidence>
<feature type="compositionally biased region" description="Acidic residues" evidence="20">
    <location>
        <begin position="1998"/>
        <end position="2016"/>
    </location>
</feature>
<keyword evidence="6" id="KW-0479">Metal-binding</keyword>
<dbReference type="GO" id="GO:0007399">
    <property type="term" value="P:nervous system development"/>
    <property type="evidence" value="ECO:0007669"/>
    <property type="project" value="UniProtKB-KW"/>
</dbReference>
<dbReference type="PANTHER" id="PTHR47968">
    <property type="entry name" value="CENTROMERE PROTEIN E"/>
    <property type="match status" value="1"/>
</dbReference>
<dbReference type="InterPro" id="IPR036961">
    <property type="entry name" value="Kinesin_motor_dom_sf"/>
</dbReference>
<organism evidence="24 25">
    <name type="scientific">Clunio marinus</name>
    <dbReference type="NCBI Taxonomy" id="568069"/>
    <lineage>
        <taxon>Eukaryota</taxon>
        <taxon>Metazoa</taxon>
        <taxon>Ecdysozoa</taxon>
        <taxon>Arthropoda</taxon>
        <taxon>Hexapoda</taxon>
        <taxon>Insecta</taxon>
        <taxon>Pterygota</taxon>
        <taxon>Neoptera</taxon>
        <taxon>Endopterygota</taxon>
        <taxon>Diptera</taxon>
        <taxon>Nematocera</taxon>
        <taxon>Chironomoidea</taxon>
        <taxon>Chironomidae</taxon>
        <taxon>Clunio</taxon>
    </lineage>
</organism>
<dbReference type="Pfam" id="PF00090">
    <property type="entry name" value="TSP_1"/>
    <property type="match status" value="4"/>
</dbReference>
<dbReference type="SMART" id="SM00423">
    <property type="entry name" value="PSI"/>
    <property type="match status" value="1"/>
</dbReference>
<keyword evidence="17" id="KW-0206">Cytoskeleton</keyword>
<evidence type="ECO:0000256" key="21">
    <source>
        <dbReference type="SAM" id="Phobius"/>
    </source>
</evidence>
<dbReference type="GO" id="GO:0003777">
    <property type="term" value="F:microtubule motor activity"/>
    <property type="evidence" value="ECO:0007669"/>
    <property type="project" value="InterPro"/>
</dbReference>
<dbReference type="FunFam" id="3.40.850.10:FF:000082">
    <property type="entry name" value="OSM3-like kinesin"/>
    <property type="match status" value="1"/>
</dbReference>
<dbReference type="PROSITE" id="PS50067">
    <property type="entry name" value="KINESIN_MOTOR_2"/>
    <property type="match status" value="1"/>
</dbReference>
<dbReference type="SUPFAM" id="SSF82895">
    <property type="entry name" value="TSP-1 type 1 repeat"/>
    <property type="match status" value="4"/>
</dbReference>
<dbReference type="GO" id="GO:0005524">
    <property type="term" value="F:ATP binding"/>
    <property type="evidence" value="ECO:0007669"/>
    <property type="project" value="UniProtKB-UniRule"/>
</dbReference>
<name>A0A1J1IJT8_9DIPT</name>
<feature type="region of interest" description="Disordered" evidence="20">
    <location>
        <begin position="1998"/>
        <end position="2041"/>
    </location>
</feature>
<feature type="domain" description="Sema" evidence="23">
    <location>
        <begin position="1"/>
        <end position="444"/>
    </location>
</feature>
<dbReference type="Pfam" id="PF23260">
    <property type="entry name" value="TSP1_2"/>
    <property type="match status" value="1"/>
</dbReference>
<dbReference type="InterPro" id="IPR015943">
    <property type="entry name" value="WD40/YVTN_repeat-like_dom_sf"/>
</dbReference>
<evidence type="ECO:0000256" key="10">
    <source>
        <dbReference type="ARBA" id="ARBA00022840"/>
    </source>
</evidence>
<dbReference type="InterPro" id="IPR027640">
    <property type="entry name" value="Kinesin-like_fam"/>
</dbReference>
<dbReference type="InterPro" id="IPR002165">
    <property type="entry name" value="Plexin_repeat"/>
</dbReference>
<keyword evidence="18" id="KW-0505">Motor protein</keyword>
<dbReference type="GO" id="GO:0007018">
    <property type="term" value="P:microtubule-based movement"/>
    <property type="evidence" value="ECO:0007669"/>
    <property type="project" value="InterPro"/>
</dbReference>
<dbReference type="Pfam" id="PF01437">
    <property type="entry name" value="PSI"/>
    <property type="match status" value="1"/>
</dbReference>
<keyword evidence="9" id="KW-0221">Differentiation</keyword>
<dbReference type="STRING" id="568069.A0A1J1IJT8"/>
<dbReference type="Pfam" id="PF00225">
    <property type="entry name" value="Kinesin"/>
    <property type="match status" value="1"/>
</dbReference>
<dbReference type="PROSITE" id="PS51004">
    <property type="entry name" value="SEMA"/>
    <property type="match status" value="1"/>
</dbReference>
<dbReference type="EMBL" id="CVRI01000050">
    <property type="protein sequence ID" value="CRK99326.1"/>
    <property type="molecule type" value="Genomic_DNA"/>
</dbReference>
<keyword evidence="10 18" id="KW-0067">ATP-binding</keyword>
<dbReference type="InterPro" id="IPR001627">
    <property type="entry name" value="Semap_dom"/>
</dbReference>
<dbReference type="PROSITE" id="PS00411">
    <property type="entry name" value="KINESIN_MOTOR_1"/>
    <property type="match status" value="1"/>
</dbReference>
<dbReference type="Proteomes" id="UP000183832">
    <property type="component" value="Unassembled WGS sequence"/>
</dbReference>
<dbReference type="SUPFAM" id="SSF52540">
    <property type="entry name" value="P-loop containing nucleoside triphosphate hydrolases"/>
    <property type="match status" value="2"/>
</dbReference>
<keyword evidence="11" id="KW-0460">Magnesium</keyword>
<dbReference type="SUPFAM" id="SSF101912">
    <property type="entry name" value="Sema domain"/>
    <property type="match status" value="1"/>
</dbReference>
<keyword evidence="16" id="KW-0325">Glycoprotein</keyword>
<dbReference type="Gene3D" id="3.40.1190.10">
    <property type="entry name" value="Mur-like, catalytic domain"/>
    <property type="match status" value="1"/>
</dbReference>
<evidence type="ECO:0000313" key="24">
    <source>
        <dbReference type="EMBL" id="CRK99326.1"/>
    </source>
</evidence>
<dbReference type="SMART" id="SM00129">
    <property type="entry name" value="KISc"/>
    <property type="match status" value="1"/>
</dbReference>
<dbReference type="InterPro" id="IPR036352">
    <property type="entry name" value="Semap_dom_sf"/>
</dbReference>
<evidence type="ECO:0000256" key="5">
    <source>
        <dbReference type="ARBA" id="ARBA00022692"/>
    </source>
</evidence>
<evidence type="ECO:0000313" key="25">
    <source>
        <dbReference type="Proteomes" id="UP000183832"/>
    </source>
</evidence>
<evidence type="ECO:0000256" key="16">
    <source>
        <dbReference type="ARBA" id="ARBA00023180"/>
    </source>
</evidence>
<keyword evidence="7" id="KW-0677">Repeat</keyword>
<evidence type="ECO:0000256" key="9">
    <source>
        <dbReference type="ARBA" id="ARBA00022782"/>
    </source>
</evidence>
<dbReference type="Gene3D" id="2.20.100.10">
    <property type="entry name" value="Thrombospondin type-1 (TSP1) repeat"/>
    <property type="match status" value="5"/>
</dbReference>
<dbReference type="Gene3D" id="3.40.850.10">
    <property type="entry name" value="Kinesin motor domain"/>
    <property type="match status" value="1"/>
</dbReference>
<dbReference type="GO" id="GO:0046872">
    <property type="term" value="F:metal ion binding"/>
    <property type="evidence" value="ECO:0007669"/>
    <property type="project" value="UniProtKB-KW"/>
</dbReference>
<accession>A0A1J1IJT8</accession>
<evidence type="ECO:0000256" key="4">
    <source>
        <dbReference type="ARBA" id="ARBA00022598"/>
    </source>
</evidence>
<feature type="compositionally biased region" description="Polar residues" evidence="20">
    <location>
        <begin position="936"/>
        <end position="958"/>
    </location>
</feature>
<evidence type="ECO:0000256" key="8">
    <source>
        <dbReference type="ARBA" id="ARBA00022741"/>
    </source>
</evidence>
<evidence type="ECO:0000256" key="11">
    <source>
        <dbReference type="ARBA" id="ARBA00022842"/>
    </source>
</evidence>
<dbReference type="InterPro" id="IPR019821">
    <property type="entry name" value="Kinesin_motor_CS"/>
</dbReference>
<dbReference type="Pfam" id="PF01403">
    <property type="entry name" value="Sema"/>
    <property type="match status" value="1"/>
</dbReference>
<dbReference type="PANTHER" id="PTHR47968:SF50">
    <property type="entry name" value="KINESIN-LIKE PROTEIN"/>
    <property type="match status" value="1"/>
</dbReference>
<feature type="compositionally biased region" description="Basic and acidic residues" evidence="20">
    <location>
        <begin position="2030"/>
        <end position="2041"/>
    </location>
</feature>
<dbReference type="Gene3D" id="3.90.190.20">
    <property type="entry name" value="Mur ligase, C-terminal domain"/>
    <property type="match status" value="1"/>
</dbReference>
<dbReference type="Gene3D" id="2.130.10.10">
    <property type="entry name" value="YVTN repeat-like/Quinoprotein amine dehydrogenase"/>
    <property type="match status" value="1"/>
</dbReference>
<keyword evidence="8 18" id="KW-0547">Nucleotide-binding</keyword>
<evidence type="ECO:0000256" key="12">
    <source>
        <dbReference type="ARBA" id="ARBA00022902"/>
    </source>
</evidence>
<evidence type="ECO:0000256" key="3">
    <source>
        <dbReference type="ARBA" id="ARBA00008276"/>
    </source>
</evidence>
<dbReference type="InterPro" id="IPR036615">
    <property type="entry name" value="Mur_ligase_C_dom_sf"/>
</dbReference>
<dbReference type="SUPFAM" id="SSF53623">
    <property type="entry name" value="MurD-like peptide ligases, catalytic domain"/>
    <property type="match status" value="1"/>
</dbReference>
<evidence type="ECO:0000259" key="23">
    <source>
        <dbReference type="PROSITE" id="PS51004"/>
    </source>
</evidence>